<dbReference type="InterPro" id="IPR001374">
    <property type="entry name" value="R3H_dom"/>
</dbReference>
<dbReference type="CDD" id="cd02642">
    <property type="entry name" value="R3H_encore_like"/>
    <property type="match status" value="1"/>
</dbReference>
<feature type="region of interest" description="Disordered" evidence="2">
    <location>
        <begin position="279"/>
        <end position="300"/>
    </location>
</feature>
<dbReference type="Pfam" id="PF01424">
    <property type="entry name" value="R3H"/>
    <property type="match status" value="1"/>
</dbReference>
<evidence type="ECO:0000313" key="5">
    <source>
        <dbReference type="Proteomes" id="UP000094336"/>
    </source>
</evidence>
<dbReference type="Pfam" id="PF12752">
    <property type="entry name" value="SUZ"/>
    <property type="match status" value="1"/>
</dbReference>
<evidence type="ECO:0000259" key="3">
    <source>
        <dbReference type="PROSITE" id="PS51061"/>
    </source>
</evidence>
<name>A0A1E3QNF9_9ASCO</name>
<keyword evidence="5" id="KW-1185">Reference proteome</keyword>
<evidence type="ECO:0000256" key="1">
    <source>
        <dbReference type="ARBA" id="ARBA00022553"/>
    </source>
</evidence>
<dbReference type="Gene3D" id="3.30.1370.50">
    <property type="entry name" value="R3H-like domain"/>
    <property type="match status" value="1"/>
</dbReference>
<dbReference type="OrthoDB" id="278430at2759"/>
<dbReference type="PROSITE" id="PS51061">
    <property type="entry name" value="R3H"/>
    <property type="match status" value="1"/>
</dbReference>
<dbReference type="GeneID" id="30147362"/>
<feature type="compositionally biased region" description="Polar residues" evidence="2">
    <location>
        <begin position="214"/>
        <end position="224"/>
    </location>
</feature>
<proteinExistence type="predicted"/>
<evidence type="ECO:0000256" key="2">
    <source>
        <dbReference type="SAM" id="MobiDB-lite"/>
    </source>
</evidence>
<protein>
    <recommendedName>
        <fullName evidence="3">R3H domain-containing protein</fullName>
    </recommendedName>
</protein>
<dbReference type="SMART" id="SM00393">
    <property type="entry name" value="R3H"/>
    <property type="match status" value="1"/>
</dbReference>
<dbReference type="PANTHER" id="PTHR15672">
    <property type="entry name" value="CAMP-REGULATED PHOSPHOPROTEIN 21 RELATED R3H DOMAIN CONTAINING PROTEIN"/>
    <property type="match status" value="1"/>
</dbReference>
<dbReference type="GO" id="GO:0003676">
    <property type="term" value="F:nucleic acid binding"/>
    <property type="evidence" value="ECO:0007669"/>
    <property type="project" value="UniProtKB-UniRule"/>
</dbReference>
<dbReference type="InterPro" id="IPR036867">
    <property type="entry name" value="R3H_dom_sf"/>
</dbReference>
<dbReference type="SUPFAM" id="SSF82708">
    <property type="entry name" value="R3H domain"/>
    <property type="match status" value="1"/>
</dbReference>
<feature type="compositionally biased region" description="Basic residues" evidence="2">
    <location>
        <begin position="289"/>
        <end position="300"/>
    </location>
</feature>
<reference evidence="5" key="1">
    <citation type="submission" date="2016-05" db="EMBL/GenBank/DDBJ databases">
        <title>Comparative genomics of biotechnologically important yeasts.</title>
        <authorList>
            <consortium name="DOE Joint Genome Institute"/>
            <person name="Riley R."/>
            <person name="Haridas S."/>
            <person name="Wolfe K.H."/>
            <person name="Lopes M.R."/>
            <person name="Hittinger C.T."/>
            <person name="Goker M."/>
            <person name="Salamov A."/>
            <person name="Wisecaver J."/>
            <person name="Long T.M."/>
            <person name="Aerts A.L."/>
            <person name="Barry K."/>
            <person name="Choi C."/>
            <person name="Clum A."/>
            <person name="Coughlan A.Y."/>
            <person name="Deshpande S."/>
            <person name="Douglass A.P."/>
            <person name="Hanson S.J."/>
            <person name="Klenk H.-P."/>
            <person name="Labutti K."/>
            <person name="Lapidus A."/>
            <person name="Lindquist E."/>
            <person name="Lipzen A."/>
            <person name="Meier-Kolthoff J.P."/>
            <person name="Ohm R.A."/>
            <person name="Otillar R.P."/>
            <person name="Pangilinan J."/>
            <person name="Peng Y."/>
            <person name="Rokas A."/>
            <person name="Rosa C.A."/>
            <person name="Scheuner C."/>
            <person name="Sibirny A.A."/>
            <person name="Slot J.C."/>
            <person name="Stielow J.B."/>
            <person name="Sun H."/>
            <person name="Kurtzman C.P."/>
            <person name="Blackwell M."/>
            <person name="Grigoriev I.V."/>
            <person name="Jeffries T.W."/>
        </authorList>
    </citation>
    <scope>NUCLEOTIDE SEQUENCE [LARGE SCALE GENOMIC DNA]</scope>
    <source>
        <strain evidence="5">NRRL Y-12698</strain>
    </source>
</reference>
<feature type="domain" description="R3H" evidence="3">
    <location>
        <begin position="28"/>
        <end position="90"/>
    </location>
</feature>
<accession>A0A1E3QNF9</accession>
<dbReference type="Proteomes" id="UP000094336">
    <property type="component" value="Unassembled WGS sequence"/>
</dbReference>
<sequence length="300" mass="34192">MSDNTPDAVEKYGITKSLYTALWKPSDRMFCLRLERDLLQFIESKTDSYKLQAMNSYYRLLAHQVADYYKLGHSISSDALAILVFKQTPSDDKQDYVWAAKNRARLSKIEKPQEDVAMPYATPAHLVGTPKLARKGTPKIASKGSLSSPPNPEPTKSTGSLPDLPLENELAAREERYQKARERIFQSGSEDEKEEEVHDSPPAPRPVVSDVRSRPQQGYTSPIYSQAPAYPPFYRPIPGYAQPYPYYPMMPYRNEPFMPPVQFSPSNYAYPPTAPIESNPYLIMPDRVKGHKTNRRKPRE</sequence>
<evidence type="ECO:0000313" key="4">
    <source>
        <dbReference type="EMBL" id="ODQ78527.1"/>
    </source>
</evidence>
<dbReference type="InterPro" id="IPR024771">
    <property type="entry name" value="SUZ"/>
</dbReference>
<dbReference type="InterPro" id="IPR051937">
    <property type="entry name" value="R3H_domain_containing"/>
</dbReference>
<dbReference type="GO" id="GO:0006012">
    <property type="term" value="P:galactose metabolic process"/>
    <property type="evidence" value="ECO:0007669"/>
    <property type="project" value="TreeGrafter"/>
</dbReference>
<dbReference type="STRING" id="984486.A0A1E3QNF9"/>
<gene>
    <name evidence="4" type="ORF">BABINDRAFT_162733</name>
</gene>
<dbReference type="AlphaFoldDB" id="A0A1E3QNF9"/>
<dbReference type="EMBL" id="KV454435">
    <property type="protein sequence ID" value="ODQ78527.1"/>
    <property type="molecule type" value="Genomic_DNA"/>
</dbReference>
<dbReference type="RefSeq" id="XP_018983855.1">
    <property type="nucleotide sequence ID" value="XM_019129509.1"/>
</dbReference>
<dbReference type="PANTHER" id="PTHR15672:SF8">
    <property type="entry name" value="PROTEIN ENCORE"/>
    <property type="match status" value="1"/>
</dbReference>
<keyword evidence="1" id="KW-0597">Phosphoprotein</keyword>
<feature type="region of interest" description="Disordered" evidence="2">
    <location>
        <begin position="185"/>
        <end position="231"/>
    </location>
</feature>
<feature type="compositionally biased region" description="Polar residues" evidence="2">
    <location>
        <begin position="144"/>
        <end position="160"/>
    </location>
</feature>
<organism evidence="4 5">
    <name type="scientific">Babjeviella inositovora NRRL Y-12698</name>
    <dbReference type="NCBI Taxonomy" id="984486"/>
    <lineage>
        <taxon>Eukaryota</taxon>
        <taxon>Fungi</taxon>
        <taxon>Dikarya</taxon>
        <taxon>Ascomycota</taxon>
        <taxon>Saccharomycotina</taxon>
        <taxon>Pichiomycetes</taxon>
        <taxon>Serinales incertae sedis</taxon>
        <taxon>Babjeviella</taxon>
    </lineage>
</organism>
<feature type="region of interest" description="Disordered" evidence="2">
    <location>
        <begin position="127"/>
        <end position="166"/>
    </location>
</feature>